<reference evidence="3" key="1">
    <citation type="submission" date="2022-08" db="EMBL/GenBank/DDBJ databases">
        <title>Microvirga terrae sp. nov., isolated from soil.</title>
        <authorList>
            <person name="Kim K.H."/>
            <person name="Seo Y.L."/>
            <person name="Kim J.M."/>
            <person name="Lee J.K."/>
            <person name="Han D.M."/>
            <person name="Jeon C.O."/>
        </authorList>
    </citation>
    <scope>NUCLEOTIDE SEQUENCE</scope>
    <source>
        <strain evidence="3">R24</strain>
    </source>
</reference>
<dbReference type="Pfam" id="PF05860">
    <property type="entry name" value="TPS"/>
    <property type="match status" value="1"/>
</dbReference>
<dbReference type="EMBL" id="CP102845">
    <property type="protein sequence ID" value="UVF19982.1"/>
    <property type="molecule type" value="Genomic_DNA"/>
</dbReference>
<dbReference type="InterPro" id="IPR008638">
    <property type="entry name" value="FhaB/CdiA-like_TPS"/>
</dbReference>
<accession>A0ABY5RT71</accession>
<dbReference type="InterPro" id="IPR011050">
    <property type="entry name" value="Pectin_lyase_fold/virulence"/>
</dbReference>
<dbReference type="RefSeq" id="WP_173947450.1">
    <property type="nucleotide sequence ID" value="NZ_CP102845.1"/>
</dbReference>
<evidence type="ECO:0000256" key="1">
    <source>
        <dbReference type="SAM" id="SignalP"/>
    </source>
</evidence>
<keyword evidence="1" id="KW-0732">Signal</keyword>
<dbReference type="SUPFAM" id="SSF51126">
    <property type="entry name" value="Pectin lyase-like"/>
    <property type="match status" value="1"/>
</dbReference>
<evidence type="ECO:0000313" key="3">
    <source>
        <dbReference type="EMBL" id="UVF19982.1"/>
    </source>
</evidence>
<feature type="domain" description="Filamentous haemagglutinin FhaB/tRNA nuclease CdiA-like TPS" evidence="2">
    <location>
        <begin position="37"/>
        <end position="138"/>
    </location>
</feature>
<dbReference type="NCBIfam" id="TIGR01731">
    <property type="entry name" value="fil_hemag_20aa"/>
    <property type="match status" value="2"/>
</dbReference>
<name>A0ABY5RT71_9HYPH</name>
<dbReference type="Gene3D" id="2.160.20.10">
    <property type="entry name" value="Single-stranded right-handed beta-helix, Pectin lyase-like"/>
    <property type="match status" value="1"/>
</dbReference>
<dbReference type="NCBIfam" id="TIGR01901">
    <property type="entry name" value="adhes_NPXG"/>
    <property type="match status" value="1"/>
</dbReference>
<keyword evidence="4" id="KW-1185">Reference proteome</keyword>
<dbReference type="SMART" id="SM00912">
    <property type="entry name" value="Haemagg_act"/>
    <property type="match status" value="1"/>
</dbReference>
<protein>
    <submittedName>
        <fullName evidence="3">Filamentous hemagglutinin N-terminal domain-containing protein</fullName>
    </submittedName>
</protein>
<evidence type="ECO:0000313" key="4">
    <source>
        <dbReference type="Proteomes" id="UP001017257"/>
    </source>
</evidence>
<sequence>MKLRRSLFALVGLYGASQAWAQAVPDGATRTSATTADTGRVTVNIAPANSSGISHNTYKDFSAPKPGLGLNNRGVDASTIVNEVTSSRRSVLHGPVEVLGSRAHVVIANPNGITVDGGSFINTGGVALSAGPIRFVDAGAGRVNTVLETGKGDITITGGGLSGAMTTLQLIAGRLKIDGPVKNTSVSPSADIALVAGRSEITLDSTVSPLSTLRPLATRRDLDDAANAILIDITPSGSLSASRVNISVNSRGAGVSYAGRGHATIGDFMISSNGKITTKGATIKAEKSLKLAGQGIEVLNDPKRQSTLSSVSKSVTMLANAGDITLLGAVTGSERSDEDPDALGGVTLKAKGNIKLITEDAKRLAVAFASKDDLYVEAGGNLDNNTGRILSNANTVLRIGGTLFNRMATIGAGGETNYVTYKRSPGFFGRLFGRKQRVQTHVVDWSVPRVPGQLAFIAGETLDVKAGHVFNFGELDALDGSLTIDTGTLINTGVYTGLLEFTKTCDWRCSSHGTSTITPSGGKINAAGSAEIKASQRIDNGGDIVAYGNLSVIAPKVAARATFIPDFVNRPAGLYNFFSGTEALVSLSPIGGSFLAPVGRVTISSNSPVLSYGGTINGHVATKIQTGIEERKATQAEFPRGLNHIGLLRLWLD</sequence>
<organism evidence="3 4">
    <name type="scientific">Microvirga terrae</name>
    <dbReference type="NCBI Taxonomy" id="2740529"/>
    <lineage>
        <taxon>Bacteria</taxon>
        <taxon>Pseudomonadati</taxon>
        <taxon>Pseudomonadota</taxon>
        <taxon>Alphaproteobacteria</taxon>
        <taxon>Hyphomicrobiales</taxon>
        <taxon>Methylobacteriaceae</taxon>
        <taxon>Microvirga</taxon>
    </lineage>
</organism>
<evidence type="ECO:0000259" key="2">
    <source>
        <dbReference type="SMART" id="SM00912"/>
    </source>
</evidence>
<dbReference type="InterPro" id="IPR012334">
    <property type="entry name" value="Pectin_lyas_fold"/>
</dbReference>
<dbReference type="Proteomes" id="UP001017257">
    <property type="component" value="Chromosome"/>
</dbReference>
<proteinExistence type="predicted"/>
<feature type="signal peptide" evidence="1">
    <location>
        <begin position="1"/>
        <end position="21"/>
    </location>
</feature>
<dbReference type="InterPro" id="IPR010069">
    <property type="entry name" value="CdiA_FHA1_rpt"/>
</dbReference>
<gene>
    <name evidence="3" type="ORF">HPT29_002185</name>
</gene>
<feature type="chain" id="PRO_5045465159" evidence="1">
    <location>
        <begin position="22"/>
        <end position="653"/>
    </location>
</feature>